<dbReference type="GO" id="GO:0006508">
    <property type="term" value="P:proteolysis"/>
    <property type="evidence" value="ECO:0007669"/>
    <property type="project" value="UniProtKB-KW"/>
</dbReference>
<feature type="active site" description="Charge relay system" evidence="5 6">
    <location>
        <position position="624"/>
    </location>
</feature>
<dbReference type="CDD" id="cd02120">
    <property type="entry name" value="PA_subtilisin_like"/>
    <property type="match status" value="1"/>
</dbReference>
<dbReference type="InterPro" id="IPR010259">
    <property type="entry name" value="S8pro/Inhibitor_I9"/>
</dbReference>
<evidence type="ECO:0000256" key="1">
    <source>
        <dbReference type="ARBA" id="ARBA00011073"/>
    </source>
</evidence>
<comment type="similarity">
    <text evidence="1 6">Belongs to the peptidase S8 family.</text>
</comment>
<dbReference type="Gene3D" id="3.50.30.30">
    <property type="match status" value="1"/>
</dbReference>
<dbReference type="InterPro" id="IPR046450">
    <property type="entry name" value="PA_dom_sf"/>
</dbReference>
<accession>A0A7X6HDT4</accession>
<dbReference type="EMBL" id="JAAZSQ010000005">
    <property type="protein sequence ID" value="NKX54333.1"/>
    <property type="molecule type" value="Genomic_DNA"/>
</dbReference>
<organism evidence="13 14">
    <name type="scientific">Arthrobacter mobilis</name>
    <dbReference type="NCBI Taxonomy" id="2724944"/>
    <lineage>
        <taxon>Bacteria</taxon>
        <taxon>Bacillati</taxon>
        <taxon>Actinomycetota</taxon>
        <taxon>Actinomycetes</taxon>
        <taxon>Micrococcales</taxon>
        <taxon>Micrococcaceae</taxon>
        <taxon>Arthrobacter</taxon>
    </lineage>
</organism>
<dbReference type="InterPro" id="IPR036852">
    <property type="entry name" value="Peptidase_S8/S53_dom_sf"/>
</dbReference>
<dbReference type="SUPFAM" id="SSF52743">
    <property type="entry name" value="Subtilisin-like"/>
    <property type="match status" value="1"/>
</dbReference>
<evidence type="ECO:0000256" key="3">
    <source>
        <dbReference type="ARBA" id="ARBA00022801"/>
    </source>
</evidence>
<feature type="domain" description="Subtilisin-like protease fibronectin type-III" evidence="12">
    <location>
        <begin position="722"/>
        <end position="812"/>
    </location>
</feature>
<gene>
    <name evidence="13" type="ORF">HGG74_07185</name>
</gene>
<evidence type="ECO:0000256" key="7">
    <source>
        <dbReference type="SAM" id="MobiDB-lite"/>
    </source>
</evidence>
<feature type="compositionally biased region" description="Polar residues" evidence="7">
    <location>
        <begin position="295"/>
        <end position="304"/>
    </location>
</feature>
<evidence type="ECO:0000256" key="4">
    <source>
        <dbReference type="ARBA" id="ARBA00022825"/>
    </source>
</evidence>
<dbReference type="PROSITE" id="PS51892">
    <property type="entry name" value="SUBTILASE"/>
    <property type="match status" value="1"/>
</dbReference>
<evidence type="ECO:0000259" key="12">
    <source>
        <dbReference type="Pfam" id="PF17766"/>
    </source>
</evidence>
<sequence>MRRQRVRAAVALALGIPLTVPFGMAATAAPSADARSGAAAQADLEKMPELYEDGRYIVLMSADPLATYDGGVAGMPATKPDKGERLDIESPTARKYQQHLEQEQEQLAESEGVEIRTRFTTAANGFVADLTGLQAAALAKASGVAVVAKDEKFQPDYSSADYLQLTGSDGVWKEQFGSDKRAGAGTVVGVLDTGYVPDNPFFDGAEVRQLGGKQQPKVGEPYLDADGRIAMLKADGSIFKGECQAGQPGSGFAGTECNSKVLAARYYAEEFLQDPAAGGKSEKESLSPLDVQGHGTHTASTAAGNSKVRTEVAGRKFGTGAGVAPAAKIAVYKICWEAANAAASGCYSSAAVAAIDQAVRDGVDVLNYSISGNNDSVSDPVSMTFLHASLAGVFVAASAGNSGPAAGTVNHSAPWITTVGASTFSNELQGTVELSDGTKYRGASIMNKEVKKAPIVLSREAPVADDGNPGTDEAVDARLCLPGRLDEAKVRGRIVVCERGVIPRVDKSAAVKQAGGVGMVLVNMTPNSLDLDLHAVPTVHINDPAIVEQVAADPELTASLVDHDTTGEPDSPIPQMAAFSSRGPSAAVGSDLLKPDLAAPGVGVLAGVSPANGGEQFGFLSGTSMASPQVAGLGALLLAKNPGWSAAVVKSALMTTASDLVTEDGSVDHDKFATGAGEVDPRRMASPGLVYDAGAREWAGFLQGAGINLGLDPKFNIEPRNANVPSFALGSLVGEVSVTRTVTALEAGRYTATAEVPGIEVMVEPAVLELGEGDKAEFTVTFRNAGAAFGEFAMGELTWSGAGNTVTSPVAVRPVAVRAPESVSVDPAEAEGEAVIEVESGTNDPVDLSVEGLAKADSLTGERTQDPRAVTDASALVSRLVVPDGAALARMAISGAPEGSDWDLYVLTPSGEQFSQANAGSNEELVLAAPAAGIYTVVAHLYDAGDASGRSTATLHSVAVSGDAGNLRVDPDPLELANGQTGEVRARWNGLESGSWTGVVRFGAGASTVLTVNIP</sequence>
<dbReference type="InterPro" id="IPR041469">
    <property type="entry name" value="Subtilisin-like_FN3"/>
</dbReference>
<evidence type="ECO:0000313" key="14">
    <source>
        <dbReference type="Proteomes" id="UP000544090"/>
    </source>
</evidence>
<dbReference type="SUPFAM" id="SSF52025">
    <property type="entry name" value="PA domain"/>
    <property type="match status" value="1"/>
</dbReference>
<keyword evidence="14" id="KW-1185">Reference proteome</keyword>
<dbReference type="GO" id="GO:0004252">
    <property type="term" value="F:serine-type endopeptidase activity"/>
    <property type="evidence" value="ECO:0007669"/>
    <property type="project" value="UniProtKB-UniRule"/>
</dbReference>
<keyword evidence="8" id="KW-0732">Signal</keyword>
<keyword evidence="3 6" id="KW-0378">Hydrolase</keyword>
<evidence type="ECO:0000259" key="9">
    <source>
        <dbReference type="Pfam" id="PF00082"/>
    </source>
</evidence>
<dbReference type="InterPro" id="IPR003137">
    <property type="entry name" value="PA_domain"/>
</dbReference>
<proteinExistence type="inferred from homology"/>
<feature type="domain" description="Peptidase S8/S53" evidence="9">
    <location>
        <begin position="183"/>
        <end position="672"/>
    </location>
</feature>
<feature type="region of interest" description="Disordered" evidence="7">
    <location>
        <begin position="277"/>
        <end position="305"/>
    </location>
</feature>
<dbReference type="Gene3D" id="3.40.50.200">
    <property type="entry name" value="Peptidase S8/S53 domain"/>
    <property type="match status" value="1"/>
</dbReference>
<dbReference type="Pfam" id="PF02225">
    <property type="entry name" value="PA"/>
    <property type="match status" value="1"/>
</dbReference>
<dbReference type="InterPro" id="IPR045051">
    <property type="entry name" value="SBT"/>
</dbReference>
<dbReference type="Pfam" id="PF05922">
    <property type="entry name" value="Inhibitor_I9"/>
    <property type="match status" value="1"/>
</dbReference>
<feature type="active site" description="Charge relay system" evidence="5 6">
    <location>
        <position position="294"/>
    </location>
</feature>
<dbReference type="Pfam" id="PF00082">
    <property type="entry name" value="Peptidase_S8"/>
    <property type="match status" value="1"/>
</dbReference>
<evidence type="ECO:0000313" key="13">
    <source>
        <dbReference type="EMBL" id="NKX54333.1"/>
    </source>
</evidence>
<name>A0A7X6HDT4_9MICC</name>
<feature type="signal peptide" evidence="8">
    <location>
        <begin position="1"/>
        <end position="25"/>
    </location>
</feature>
<protein>
    <submittedName>
        <fullName evidence="13">S8 family serine peptidase</fullName>
    </submittedName>
</protein>
<dbReference type="PRINTS" id="PR00723">
    <property type="entry name" value="SUBTILISIN"/>
</dbReference>
<dbReference type="AlphaFoldDB" id="A0A7X6HDT4"/>
<dbReference type="Gene3D" id="2.60.40.2310">
    <property type="match status" value="1"/>
</dbReference>
<evidence type="ECO:0000256" key="5">
    <source>
        <dbReference type="PIRSR" id="PIRSR615500-1"/>
    </source>
</evidence>
<feature type="domain" description="PA" evidence="10">
    <location>
        <begin position="478"/>
        <end position="542"/>
    </location>
</feature>
<evidence type="ECO:0000256" key="2">
    <source>
        <dbReference type="ARBA" id="ARBA00022670"/>
    </source>
</evidence>
<feature type="active site" description="Charge relay system" evidence="5 6">
    <location>
        <position position="192"/>
    </location>
</feature>
<dbReference type="Proteomes" id="UP000544090">
    <property type="component" value="Unassembled WGS sequence"/>
</dbReference>
<dbReference type="PANTHER" id="PTHR10795">
    <property type="entry name" value="PROPROTEIN CONVERTASE SUBTILISIN/KEXIN"/>
    <property type="match status" value="1"/>
</dbReference>
<evidence type="ECO:0000256" key="6">
    <source>
        <dbReference type="PROSITE-ProRule" id="PRU01240"/>
    </source>
</evidence>
<keyword evidence="2 6" id="KW-0645">Protease</keyword>
<keyword evidence="4 6" id="KW-0720">Serine protease</keyword>
<reference evidence="13 14" key="1">
    <citation type="submission" date="2020-04" db="EMBL/GenBank/DDBJ databases">
        <title>Arthrobacter sp. nov.</title>
        <authorList>
            <person name="Liu S."/>
        </authorList>
    </citation>
    <scope>NUCLEOTIDE SEQUENCE [LARGE SCALE GENOMIC DNA]</scope>
    <source>
        <strain evidence="13 14">E918</strain>
    </source>
</reference>
<feature type="chain" id="PRO_5030544555" evidence="8">
    <location>
        <begin position="26"/>
        <end position="1015"/>
    </location>
</feature>
<evidence type="ECO:0000256" key="8">
    <source>
        <dbReference type="SAM" id="SignalP"/>
    </source>
</evidence>
<evidence type="ECO:0000259" key="11">
    <source>
        <dbReference type="Pfam" id="PF05922"/>
    </source>
</evidence>
<evidence type="ECO:0000259" key="10">
    <source>
        <dbReference type="Pfam" id="PF02225"/>
    </source>
</evidence>
<dbReference type="Gene3D" id="2.60.120.380">
    <property type="match status" value="1"/>
</dbReference>
<dbReference type="InterPro" id="IPR000209">
    <property type="entry name" value="Peptidase_S8/S53_dom"/>
</dbReference>
<dbReference type="PROSITE" id="PS00138">
    <property type="entry name" value="SUBTILASE_SER"/>
    <property type="match status" value="1"/>
</dbReference>
<comment type="caution">
    <text evidence="13">The sequence shown here is derived from an EMBL/GenBank/DDBJ whole genome shotgun (WGS) entry which is preliminary data.</text>
</comment>
<dbReference type="InterPro" id="IPR015500">
    <property type="entry name" value="Peptidase_S8_subtilisin-rel"/>
</dbReference>
<dbReference type="InterPro" id="IPR023828">
    <property type="entry name" value="Peptidase_S8_Ser-AS"/>
</dbReference>
<dbReference type="Pfam" id="PF17766">
    <property type="entry name" value="fn3_6"/>
    <property type="match status" value="1"/>
</dbReference>
<feature type="domain" description="Inhibitor I9" evidence="11">
    <location>
        <begin position="56"/>
        <end position="153"/>
    </location>
</feature>